<comment type="catalytic activity">
    <reaction evidence="12">
        <text>corticosterone + NAD(+) = 11-dehydrocorticosterone + NADH + H(+)</text>
        <dbReference type="Rhea" id="RHEA:42204"/>
        <dbReference type="ChEBI" id="CHEBI:15378"/>
        <dbReference type="ChEBI" id="CHEBI:16827"/>
        <dbReference type="ChEBI" id="CHEBI:57540"/>
        <dbReference type="ChEBI" id="CHEBI:57945"/>
        <dbReference type="ChEBI" id="CHEBI:78600"/>
    </reaction>
    <physiologicalReaction direction="left-to-right" evidence="12">
        <dbReference type="Rhea" id="RHEA:42205"/>
    </physiologicalReaction>
</comment>
<evidence type="ECO:0000256" key="12">
    <source>
        <dbReference type="ARBA" id="ARBA00048774"/>
    </source>
</evidence>
<dbReference type="CDD" id="cd09805">
    <property type="entry name" value="type2_17beta_HSD-like_SDR_c"/>
    <property type="match status" value="1"/>
</dbReference>
<comment type="similarity">
    <text evidence="2">Belongs to the short-chain dehydrogenases/reductases (SDR) family.</text>
</comment>
<proteinExistence type="inferred from homology"/>
<dbReference type="FunFam" id="3.40.50.720:FF:000074">
    <property type="entry name" value="Retinol dehydrogenase type 1"/>
    <property type="match status" value="1"/>
</dbReference>
<keyword evidence="14" id="KW-1185">Reference proteome</keyword>
<dbReference type="InterPro" id="IPR002347">
    <property type="entry name" value="SDR_fam"/>
</dbReference>
<dbReference type="SUPFAM" id="SSF51735">
    <property type="entry name" value="NAD(P)-binding Rossmann-fold domains"/>
    <property type="match status" value="1"/>
</dbReference>
<gene>
    <name evidence="13" type="ORF">PECUL_23A017366</name>
</gene>
<dbReference type="PANTHER" id="PTHR43313">
    <property type="entry name" value="SHORT-CHAIN DEHYDROGENASE/REDUCTASE FAMILY 9C"/>
    <property type="match status" value="1"/>
</dbReference>
<dbReference type="InterPro" id="IPR036291">
    <property type="entry name" value="NAD(P)-bd_dom_sf"/>
</dbReference>
<dbReference type="GO" id="GO:0070523">
    <property type="term" value="F:11-beta-hydroxysteroid dehydrogenase (NAD+) activity"/>
    <property type="evidence" value="ECO:0007669"/>
    <property type="project" value="TreeGrafter"/>
</dbReference>
<evidence type="ECO:0000256" key="11">
    <source>
        <dbReference type="ARBA" id="ARBA00048218"/>
    </source>
</evidence>
<dbReference type="GO" id="GO:0008211">
    <property type="term" value="P:glucocorticoid metabolic process"/>
    <property type="evidence" value="ECO:0007669"/>
    <property type="project" value="TreeGrafter"/>
</dbReference>
<dbReference type="Gene3D" id="3.40.50.720">
    <property type="entry name" value="NAD(P)-binding Rossmann-like Domain"/>
    <property type="match status" value="1"/>
</dbReference>
<keyword evidence="3" id="KW-0560">Oxidoreductase</keyword>
<dbReference type="PANTHER" id="PTHR43313:SF2">
    <property type="entry name" value="11-BETA-HYDROXYSTEROID DEHYDROGENASE TYPE 2"/>
    <property type="match status" value="1"/>
</dbReference>
<keyword evidence="4" id="KW-0443">Lipid metabolism</keyword>
<evidence type="ECO:0000256" key="5">
    <source>
        <dbReference type="ARBA" id="ARBA00023221"/>
    </source>
</evidence>
<evidence type="ECO:0000256" key="8">
    <source>
        <dbReference type="ARBA" id="ARBA00042028"/>
    </source>
</evidence>
<evidence type="ECO:0000256" key="4">
    <source>
        <dbReference type="ARBA" id="ARBA00023098"/>
    </source>
</evidence>
<comment type="catalytic activity">
    <reaction evidence="10">
        <text>an 11beta-hydroxysteroid + NAD(+) = an 11-oxosteroid + NADH + H(+)</text>
        <dbReference type="Rhea" id="RHEA:53116"/>
        <dbReference type="ChEBI" id="CHEBI:15378"/>
        <dbReference type="ChEBI" id="CHEBI:35346"/>
        <dbReference type="ChEBI" id="CHEBI:47787"/>
        <dbReference type="ChEBI" id="CHEBI:57540"/>
        <dbReference type="ChEBI" id="CHEBI:57945"/>
    </reaction>
    <physiologicalReaction direction="left-to-right" evidence="10">
        <dbReference type="Rhea" id="RHEA:53117"/>
    </physiologicalReaction>
</comment>
<evidence type="ECO:0000313" key="14">
    <source>
        <dbReference type="Proteomes" id="UP001295444"/>
    </source>
</evidence>
<evidence type="ECO:0000256" key="6">
    <source>
        <dbReference type="ARBA" id="ARBA00040320"/>
    </source>
</evidence>
<dbReference type="AlphaFoldDB" id="A0AAD1TEL5"/>
<comment type="pathway">
    <text evidence="1">Steroid metabolism.</text>
</comment>
<dbReference type="InterPro" id="IPR020904">
    <property type="entry name" value="Sc_DH/Rdtase_CS"/>
</dbReference>
<sequence>MLPIAGKTVFITGCDSGFGKATAETLHSMGFKVIASVLNLESPGAKDLQKSCSKRMTLIQMDLTKTEDIQKAQQIIRMQTADTGLWALVNNAGYCAHFGDAELTLESTYRACMEVNFFGTVEITKALLPLIRYAKGRIVTVSSPAGDISFPYLAAYGASKAALTRVMDLFRHELFPWGVKVCIIQPGAYKTGAHYNPSYWERQNQQLLTRLPTELLQEYGEEYITDTVNQFLEYGKTACTDISPVTNSILDAVLSENPKVKYYVGKGIWLLYLIFMYVPENITSQIVRSLFSKRKCAPRSLRKQMNNSGQD</sequence>
<reference evidence="13" key="1">
    <citation type="submission" date="2022-03" db="EMBL/GenBank/DDBJ databases">
        <authorList>
            <person name="Alioto T."/>
            <person name="Alioto T."/>
            <person name="Gomez Garrido J."/>
        </authorList>
    </citation>
    <scope>NUCLEOTIDE SEQUENCE</scope>
</reference>
<evidence type="ECO:0000256" key="3">
    <source>
        <dbReference type="ARBA" id="ARBA00023002"/>
    </source>
</evidence>
<evidence type="ECO:0000313" key="13">
    <source>
        <dbReference type="EMBL" id="CAH2324626.1"/>
    </source>
</evidence>
<evidence type="ECO:0000256" key="9">
    <source>
        <dbReference type="ARBA" id="ARBA00047650"/>
    </source>
</evidence>
<evidence type="ECO:0000256" key="2">
    <source>
        <dbReference type="ARBA" id="ARBA00006484"/>
    </source>
</evidence>
<accession>A0AAD1TEL5</accession>
<evidence type="ECO:0000256" key="7">
    <source>
        <dbReference type="ARBA" id="ARBA00041540"/>
    </source>
</evidence>
<name>A0AAD1TEL5_PELCU</name>
<dbReference type="Proteomes" id="UP001295444">
    <property type="component" value="Chromosome 12"/>
</dbReference>
<dbReference type="PRINTS" id="PR00081">
    <property type="entry name" value="GDHRDH"/>
</dbReference>
<dbReference type="PROSITE" id="PS00061">
    <property type="entry name" value="ADH_SHORT"/>
    <property type="match status" value="1"/>
</dbReference>
<dbReference type="EMBL" id="OW240923">
    <property type="protein sequence ID" value="CAH2324626.1"/>
    <property type="molecule type" value="Genomic_DNA"/>
</dbReference>
<comment type="catalytic activity">
    <reaction evidence="11">
        <text>11beta,17beta-dihydroxyandrost-4-ene-3-one + NAD(+) = 17beta-hydroxyandrost-4-ene-3,11-dione + NADH + H(+)</text>
        <dbReference type="Rhea" id="RHEA:69368"/>
        <dbReference type="ChEBI" id="CHEBI:15378"/>
        <dbReference type="ChEBI" id="CHEBI:34133"/>
        <dbReference type="ChEBI" id="CHEBI:57540"/>
        <dbReference type="ChEBI" id="CHEBI:57945"/>
        <dbReference type="ChEBI" id="CHEBI:81481"/>
    </reaction>
    <physiologicalReaction direction="left-to-right" evidence="11">
        <dbReference type="Rhea" id="RHEA:69369"/>
    </physiologicalReaction>
</comment>
<comment type="catalytic activity">
    <reaction evidence="9">
        <text>11beta-hydroxyandrost-4-ene-3,17-dione + NAD(+) = androst-4-ene-3,11,17-trione + NADH + H(+)</text>
        <dbReference type="Rhea" id="RHEA:69408"/>
        <dbReference type="ChEBI" id="CHEBI:2495"/>
        <dbReference type="ChEBI" id="CHEBI:15378"/>
        <dbReference type="ChEBI" id="CHEBI:27967"/>
        <dbReference type="ChEBI" id="CHEBI:57540"/>
        <dbReference type="ChEBI" id="CHEBI:57945"/>
    </reaction>
    <physiologicalReaction direction="left-to-right" evidence="9">
        <dbReference type="Rhea" id="RHEA:69409"/>
    </physiologicalReaction>
</comment>
<protein>
    <recommendedName>
        <fullName evidence="6">11-beta-hydroxysteroid dehydrogenase type 2</fullName>
    </recommendedName>
    <alternativeName>
        <fullName evidence="7">Corticosteroid 11-beta-dehydrogenase isozyme 2</fullName>
    </alternativeName>
    <alternativeName>
        <fullName evidence="8">NAD-dependent 11-beta-hydroxysteroid dehydrogenase</fullName>
    </alternativeName>
</protein>
<dbReference type="Pfam" id="PF00106">
    <property type="entry name" value="adh_short"/>
    <property type="match status" value="1"/>
</dbReference>
<evidence type="ECO:0000256" key="10">
    <source>
        <dbReference type="ARBA" id="ARBA00047817"/>
    </source>
</evidence>
<keyword evidence="5" id="KW-0753">Steroid metabolism</keyword>
<organism evidence="13 14">
    <name type="scientific">Pelobates cultripes</name>
    <name type="common">Western spadefoot toad</name>
    <dbReference type="NCBI Taxonomy" id="61616"/>
    <lineage>
        <taxon>Eukaryota</taxon>
        <taxon>Metazoa</taxon>
        <taxon>Chordata</taxon>
        <taxon>Craniata</taxon>
        <taxon>Vertebrata</taxon>
        <taxon>Euteleostomi</taxon>
        <taxon>Amphibia</taxon>
        <taxon>Batrachia</taxon>
        <taxon>Anura</taxon>
        <taxon>Pelobatoidea</taxon>
        <taxon>Pelobatidae</taxon>
        <taxon>Pelobates</taxon>
    </lineage>
</organism>
<evidence type="ECO:0000256" key="1">
    <source>
        <dbReference type="ARBA" id="ARBA00004854"/>
    </source>
</evidence>